<feature type="domain" description="Rod shape-determining protein MreC beta-barrel core" evidence="1">
    <location>
        <begin position="2"/>
        <end position="93"/>
    </location>
</feature>
<dbReference type="InterPro" id="IPR055342">
    <property type="entry name" value="MreC_beta-barrel_core"/>
</dbReference>
<gene>
    <name evidence="2" type="ORF">ENI13_02115</name>
</gene>
<evidence type="ECO:0000259" key="1">
    <source>
        <dbReference type="Pfam" id="PF04085"/>
    </source>
</evidence>
<organism evidence="2">
    <name type="scientific">candidate division CPR3 bacterium</name>
    <dbReference type="NCBI Taxonomy" id="2268181"/>
    <lineage>
        <taxon>Bacteria</taxon>
        <taxon>Bacteria division CPR3</taxon>
    </lineage>
</organism>
<feature type="non-terminal residue" evidence="2">
    <location>
        <position position="1"/>
    </location>
</feature>
<proteinExistence type="predicted"/>
<dbReference type="InterPro" id="IPR042175">
    <property type="entry name" value="Cell/Rod_MreC_2"/>
</dbReference>
<accession>A0A7C1SUW9</accession>
<dbReference type="AlphaFoldDB" id="A0A7C1SUW9"/>
<dbReference type="Gene3D" id="2.40.10.350">
    <property type="entry name" value="Rod shape-determining protein MreC, domain 2"/>
    <property type="match status" value="1"/>
</dbReference>
<dbReference type="EMBL" id="DRHL01000124">
    <property type="protein sequence ID" value="HEB13756.1"/>
    <property type="molecule type" value="Genomic_DNA"/>
</dbReference>
<name>A0A7C1SUW9_UNCC3</name>
<dbReference type="Proteomes" id="UP000885695">
    <property type="component" value="Unassembled WGS sequence"/>
</dbReference>
<reference evidence="2" key="1">
    <citation type="journal article" date="2020" name="mSystems">
        <title>Genome- and Community-Level Interaction Insights into Carbon Utilization and Element Cycling Functions of Hydrothermarchaeota in Hydrothermal Sediment.</title>
        <authorList>
            <person name="Zhou Z."/>
            <person name="Liu Y."/>
            <person name="Xu W."/>
            <person name="Pan J."/>
            <person name="Luo Z.H."/>
            <person name="Li M."/>
        </authorList>
    </citation>
    <scope>NUCLEOTIDE SEQUENCE [LARGE SCALE GENOMIC DNA]</scope>
    <source>
        <strain evidence="2">HyVt-369</strain>
    </source>
</reference>
<dbReference type="Pfam" id="PF04085">
    <property type="entry name" value="MreC"/>
    <property type="match status" value="1"/>
</dbReference>
<protein>
    <recommendedName>
        <fullName evidence="1">Rod shape-determining protein MreC beta-barrel core domain-containing protein</fullName>
    </recommendedName>
</protein>
<sequence length="103" mass="11251">HTQSSVDVVVGEDRIGGVLKGRGKFQAIIELLPQDAVIQQGDIVSTYELGGIFPRNFLVGKVTEAITSDVEPFQRAVLEPSFNISLYNVLLVITNYDVPSSIF</sequence>
<evidence type="ECO:0000313" key="2">
    <source>
        <dbReference type="EMBL" id="HEB13756.1"/>
    </source>
</evidence>
<comment type="caution">
    <text evidence="2">The sequence shown here is derived from an EMBL/GenBank/DDBJ whole genome shotgun (WGS) entry which is preliminary data.</text>
</comment>